<comment type="similarity">
    <text evidence="1">Belongs to the PPR family. P subfamily.</text>
</comment>
<evidence type="ECO:0000313" key="5">
    <source>
        <dbReference type="EMBL" id="GMH04086.1"/>
    </source>
</evidence>
<feature type="domain" description="Smr" evidence="4">
    <location>
        <begin position="382"/>
        <end position="466"/>
    </location>
</feature>
<dbReference type="InterPro" id="IPR036063">
    <property type="entry name" value="Smr_dom_sf"/>
</dbReference>
<evidence type="ECO:0000256" key="1">
    <source>
        <dbReference type="ARBA" id="ARBA00007626"/>
    </source>
</evidence>
<evidence type="ECO:0000256" key="2">
    <source>
        <dbReference type="ARBA" id="ARBA00022737"/>
    </source>
</evidence>
<dbReference type="EMBL" id="BSYO01000004">
    <property type="protein sequence ID" value="GMH04086.1"/>
    <property type="molecule type" value="Genomic_DNA"/>
</dbReference>
<protein>
    <recommendedName>
        <fullName evidence="4">Smr domain-containing protein</fullName>
    </recommendedName>
</protein>
<keyword evidence="2" id="KW-0677">Repeat</keyword>
<dbReference type="InterPro" id="IPR002885">
    <property type="entry name" value="PPR_rpt"/>
</dbReference>
<dbReference type="PROSITE" id="PS50828">
    <property type="entry name" value="SMR"/>
    <property type="match status" value="1"/>
</dbReference>
<dbReference type="PANTHER" id="PTHR47447">
    <property type="entry name" value="OS03G0856100 PROTEIN"/>
    <property type="match status" value="1"/>
</dbReference>
<keyword evidence="6" id="KW-1185">Reference proteome</keyword>
<feature type="repeat" description="PPR" evidence="3">
    <location>
        <begin position="212"/>
        <end position="246"/>
    </location>
</feature>
<dbReference type="Pfam" id="PF01535">
    <property type="entry name" value="PPR"/>
    <property type="match status" value="1"/>
</dbReference>
<dbReference type="InterPro" id="IPR011990">
    <property type="entry name" value="TPR-like_helical_dom_sf"/>
</dbReference>
<dbReference type="Gene3D" id="1.25.40.10">
    <property type="entry name" value="Tetratricopeptide repeat domain"/>
    <property type="match status" value="2"/>
</dbReference>
<name>A0AAD3S4G6_NEPGR</name>
<dbReference type="PANTHER" id="PTHR47447:SF15">
    <property type="entry name" value="OS02G0120000 PROTEIN"/>
    <property type="match status" value="1"/>
</dbReference>
<dbReference type="PROSITE" id="PS51375">
    <property type="entry name" value="PPR"/>
    <property type="match status" value="1"/>
</dbReference>
<dbReference type="NCBIfam" id="TIGR00756">
    <property type="entry name" value="PPR"/>
    <property type="match status" value="1"/>
</dbReference>
<comment type="caution">
    <text evidence="5">The sequence shown here is derived from an EMBL/GenBank/DDBJ whole genome shotgun (WGS) entry which is preliminary data.</text>
</comment>
<dbReference type="Gene3D" id="3.30.1370.110">
    <property type="match status" value="1"/>
</dbReference>
<evidence type="ECO:0000259" key="4">
    <source>
        <dbReference type="PROSITE" id="PS50828"/>
    </source>
</evidence>
<accession>A0AAD3S4G6</accession>
<dbReference type="Proteomes" id="UP001279734">
    <property type="component" value="Unassembled WGS sequence"/>
</dbReference>
<evidence type="ECO:0000313" key="6">
    <source>
        <dbReference type="Proteomes" id="UP001279734"/>
    </source>
</evidence>
<evidence type="ECO:0000256" key="3">
    <source>
        <dbReference type="PROSITE-ProRule" id="PRU00708"/>
    </source>
</evidence>
<gene>
    <name evidence="5" type="ORF">Nepgr_005925</name>
</gene>
<dbReference type="AlphaFoldDB" id="A0AAD3S4G6"/>
<dbReference type="InterPro" id="IPR002625">
    <property type="entry name" value="Smr_dom"/>
</dbReference>
<proteinExistence type="inferred from homology"/>
<sequence>MLLHNAFGRKVPSTTNTTTTTKLASLQQLPWDHSHFLHRNTHSPISYKPRSSLIARCALTKQGQRFLTSIATVAAGDTSATSRMISKFIASSPKSVSLSTLSHLLSPNTNYPHLSSLALPLYTRITESSWFSWNSKLVADVVALLQKQGLLDEAESLTSGTVSRICLKERDLLSFYCNLIDSHTKHKSELGFFKTWECLKKIISGSSSDYVKKRAYKSLVGGFCQMGLPHEAESVINEMRQQGIKPSVFELRSIVEAYGVLGMFDEMLNGVVELESSGFLLDTVCSNMVLSSYGLHGKLSQMVLWMQKAKGLGTGFSIRTYNSVLNSCPTIVSMLQDFKSCPTSIEELIDILRGDEALLVQELIGSAVLAEIIEWNSLESKLDLHGMHLVAAYLIMLQWMEELLQRFTSGQYKIPAKFTVVCGLGKHSSLRDKPPLKSLVKELMLRTRSPLRIDRKNIGCFVAKGKAVKEWLC</sequence>
<dbReference type="SUPFAM" id="SSF160443">
    <property type="entry name" value="SMR domain-like"/>
    <property type="match status" value="1"/>
</dbReference>
<reference evidence="5" key="1">
    <citation type="submission" date="2023-05" db="EMBL/GenBank/DDBJ databases">
        <title>Nepenthes gracilis genome sequencing.</title>
        <authorList>
            <person name="Fukushima K."/>
        </authorList>
    </citation>
    <scope>NUCLEOTIDE SEQUENCE</scope>
    <source>
        <strain evidence="5">SING2019-196</strain>
    </source>
</reference>
<organism evidence="5 6">
    <name type="scientific">Nepenthes gracilis</name>
    <name type="common">Slender pitcher plant</name>
    <dbReference type="NCBI Taxonomy" id="150966"/>
    <lineage>
        <taxon>Eukaryota</taxon>
        <taxon>Viridiplantae</taxon>
        <taxon>Streptophyta</taxon>
        <taxon>Embryophyta</taxon>
        <taxon>Tracheophyta</taxon>
        <taxon>Spermatophyta</taxon>
        <taxon>Magnoliopsida</taxon>
        <taxon>eudicotyledons</taxon>
        <taxon>Gunneridae</taxon>
        <taxon>Pentapetalae</taxon>
        <taxon>Caryophyllales</taxon>
        <taxon>Nepenthaceae</taxon>
        <taxon>Nepenthes</taxon>
    </lineage>
</organism>
<dbReference type="SMART" id="SM00463">
    <property type="entry name" value="SMR"/>
    <property type="match status" value="1"/>
</dbReference>